<dbReference type="AlphaFoldDB" id="A0A183IM64"/>
<reference evidence="3" key="1">
    <citation type="submission" date="2016-06" db="UniProtKB">
        <authorList>
            <consortium name="WormBaseParasite"/>
        </authorList>
    </citation>
    <scope>IDENTIFICATION</scope>
</reference>
<organism evidence="3">
    <name type="scientific">Soboliphyme baturini</name>
    <dbReference type="NCBI Taxonomy" id="241478"/>
    <lineage>
        <taxon>Eukaryota</taxon>
        <taxon>Metazoa</taxon>
        <taxon>Ecdysozoa</taxon>
        <taxon>Nematoda</taxon>
        <taxon>Enoplea</taxon>
        <taxon>Dorylaimia</taxon>
        <taxon>Dioctophymatida</taxon>
        <taxon>Dioctophymatoidea</taxon>
        <taxon>Soboliphymatidae</taxon>
        <taxon>Soboliphyme</taxon>
    </lineage>
</organism>
<proteinExistence type="predicted"/>
<dbReference type="WBParaSite" id="SBAD_0000490601-mRNA-1">
    <property type="protein sequence ID" value="SBAD_0000490601-mRNA-1"/>
    <property type="gene ID" value="SBAD_0000490601"/>
</dbReference>
<dbReference type="Proteomes" id="UP000270296">
    <property type="component" value="Unassembled WGS sequence"/>
</dbReference>
<evidence type="ECO:0000313" key="2">
    <source>
        <dbReference type="Proteomes" id="UP000270296"/>
    </source>
</evidence>
<keyword evidence="2" id="KW-1185">Reference proteome</keyword>
<accession>A0A183IM64</accession>
<gene>
    <name evidence="1" type="ORF">SBAD_LOCUS4710</name>
</gene>
<evidence type="ECO:0000313" key="3">
    <source>
        <dbReference type="WBParaSite" id="SBAD_0000490601-mRNA-1"/>
    </source>
</evidence>
<dbReference type="EMBL" id="UZAM01008500">
    <property type="protein sequence ID" value="VDP05215.1"/>
    <property type="molecule type" value="Genomic_DNA"/>
</dbReference>
<sequence length="239" mass="27345">MNDGRGRRWTRNSFRWRRETSKNTPYHWASRHELAVGNALSHSKYRVVNRQTFSKQFPSKTLTVRGRGRSTSASASHVFRPKCENTSRKIRAAIAPSMATDNQQAALRIIGKYQMRRCPAAMRMVVVSRYKMMRKPESSLPSSIVAFPPSPLLVVRSAPGMQSNRRGRRFNPRPTATTCYDRHKLVMNRSSAPFTTAVSSSSNSVPFHIKSRYKIDKQLKSSGRCAAQYVLFVWHDFSF</sequence>
<name>A0A183IM64_9BILA</name>
<reference evidence="1 2" key="2">
    <citation type="submission" date="2018-11" db="EMBL/GenBank/DDBJ databases">
        <authorList>
            <consortium name="Pathogen Informatics"/>
        </authorList>
    </citation>
    <scope>NUCLEOTIDE SEQUENCE [LARGE SCALE GENOMIC DNA]</scope>
</reference>
<protein>
    <submittedName>
        <fullName evidence="1 3">Uncharacterized protein</fullName>
    </submittedName>
</protein>
<evidence type="ECO:0000313" key="1">
    <source>
        <dbReference type="EMBL" id="VDP05215.1"/>
    </source>
</evidence>